<dbReference type="PANTHER" id="PTHR18863:SF4">
    <property type="entry name" value="COILED-COIL DOMAIN-CONTAINING PROTEIN 170"/>
    <property type="match status" value="1"/>
</dbReference>
<evidence type="ECO:0000256" key="1">
    <source>
        <dbReference type="SAM" id="Coils"/>
    </source>
</evidence>
<dbReference type="Proteomes" id="UP001162483">
    <property type="component" value="Unassembled WGS sequence"/>
</dbReference>
<name>A0ABN9HW33_9NEOB</name>
<keyword evidence="1" id="KW-0175">Coiled coil</keyword>
<dbReference type="EMBL" id="CATNWA010021732">
    <property type="protein sequence ID" value="CAI9623673.1"/>
    <property type="molecule type" value="Genomic_DNA"/>
</dbReference>
<organism evidence="2 3">
    <name type="scientific">Staurois parvus</name>
    <dbReference type="NCBI Taxonomy" id="386267"/>
    <lineage>
        <taxon>Eukaryota</taxon>
        <taxon>Metazoa</taxon>
        <taxon>Chordata</taxon>
        <taxon>Craniata</taxon>
        <taxon>Vertebrata</taxon>
        <taxon>Euteleostomi</taxon>
        <taxon>Amphibia</taxon>
        <taxon>Batrachia</taxon>
        <taxon>Anura</taxon>
        <taxon>Neobatrachia</taxon>
        <taxon>Ranoidea</taxon>
        <taxon>Ranidae</taxon>
        <taxon>Staurois</taxon>
    </lineage>
</organism>
<sequence>MDVILARADQLVKLESDALVENKTLAHGLQRKLKAQKEKFESKELHMELLRKKITQLEEEKQVRTALAVERDEANLTVRTLQKKVERLQKELGAAQQSVTELKSRLADTNELKIKTLEQHKTIGKLNKSMEQLEKVKGKTEKRLLSVKSELDFTEREAKEEKEK</sequence>
<comment type="caution">
    <text evidence="2">The sequence shown here is derived from an EMBL/GenBank/DDBJ whole genome shotgun (WGS) entry which is preliminary data.</text>
</comment>
<keyword evidence="3" id="KW-1185">Reference proteome</keyword>
<accession>A0ABN9HW33</accession>
<evidence type="ECO:0000313" key="3">
    <source>
        <dbReference type="Proteomes" id="UP001162483"/>
    </source>
</evidence>
<evidence type="ECO:0000313" key="2">
    <source>
        <dbReference type="EMBL" id="CAI9623673.1"/>
    </source>
</evidence>
<feature type="coiled-coil region" evidence="1">
    <location>
        <begin position="33"/>
        <end position="164"/>
    </location>
</feature>
<dbReference type="InterPro" id="IPR039139">
    <property type="entry name" value="CCDC170-like"/>
</dbReference>
<protein>
    <submittedName>
        <fullName evidence="2">Uncharacterized protein</fullName>
    </submittedName>
</protein>
<gene>
    <name evidence="2" type="ORF">SPARVUS_LOCUS16514671</name>
</gene>
<dbReference type="PANTHER" id="PTHR18863">
    <property type="entry name" value="TSEC-2-RELATED"/>
    <property type="match status" value="1"/>
</dbReference>
<proteinExistence type="predicted"/>
<reference evidence="2" key="1">
    <citation type="submission" date="2023-05" db="EMBL/GenBank/DDBJ databases">
        <authorList>
            <person name="Stuckert A."/>
        </authorList>
    </citation>
    <scope>NUCLEOTIDE SEQUENCE</scope>
</reference>
<feature type="non-terminal residue" evidence="2">
    <location>
        <position position="164"/>
    </location>
</feature>